<protein>
    <submittedName>
        <fullName evidence="2">Uncharacterized protein</fullName>
    </submittedName>
</protein>
<organism evidence="2 3">
    <name type="scientific">Emericellopsis atlantica</name>
    <dbReference type="NCBI Taxonomy" id="2614577"/>
    <lineage>
        <taxon>Eukaryota</taxon>
        <taxon>Fungi</taxon>
        <taxon>Dikarya</taxon>
        <taxon>Ascomycota</taxon>
        <taxon>Pezizomycotina</taxon>
        <taxon>Sordariomycetes</taxon>
        <taxon>Hypocreomycetidae</taxon>
        <taxon>Hypocreales</taxon>
        <taxon>Bionectriaceae</taxon>
        <taxon>Emericellopsis</taxon>
    </lineage>
</organism>
<name>A0A9P8CRF5_9HYPO</name>
<gene>
    <name evidence="2" type="ORF">F5Z01DRAFT_649781</name>
</gene>
<feature type="compositionally biased region" description="Polar residues" evidence="1">
    <location>
        <begin position="44"/>
        <end position="76"/>
    </location>
</feature>
<feature type="compositionally biased region" description="Basic and acidic residues" evidence="1">
    <location>
        <begin position="1"/>
        <end position="13"/>
    </location>
</feature>
<dbReference type="AlphaFoldDB" id="A0A9P8CRF5"/>
<evidence type="ECO:0000313" key="3">
    <source>
        <dbReference type="Proteomes" id="UP000887229"/>
    </source>
</evidence>
<dbReference type="RefSeq" id="XP_046120211.1">
    <property type="nucleotide sequence ID" value="XM_046263110.1"/>
</dbReference>
<comment type="caution">
    <text evidence="2">The sequence shown here is derived from an EMBL/GenBank/DDBJ whole genome shotgun (WGS) entry which is preliminary data.</text>
</comment>
<proteinExistence type="predicted"/>
<feature type="region of interest" description="Disordered" evidence="1">
    <location>
        <begin position="1"/>
        <end position="22"/>
    </location>
</feature>
<keyword evidence="3" id="KW-1185">Reference proteome</keyword>
<dbReference type="GeneID" id="70294013"/>
<dbReference type="EMBL" id="MU251248">
    <property type="protein sequence ID" value="KAG9256287.1"/>
    <property type="molecule type" value="Genomic_DNA"/>
</dbReference>
<feature type="compositionally biased region" description="Basic and acidic residues" evidence="1">
    <location>
        <begin position="151"/>
        <end position="171"/>
    </location>
</feature>
<dbReference type="Proteomes" id="UP000887229">
    <property type="component" value="Unassembled WGS sequence"/>
</dbReference>
<feature type="compositionally biased region" description="Basic and acidic residues" evidence="1">
    <location>
        <begin position="192"/>
        <end position="204"/>
    </location>
</feature>
<evidence type="ECO:0000313" key="2">
    <source>
        <dbReference type="EMBL" id="KAG9256287.1"/>
    </source>
</evidence>
<evidence type="ECO:0000256" key="1">
    <source>
        <dbReference type="SAM" id="MobiDB-lite"/>
    </source>
</evidence>
<reference evidence="2" key="1">
    <citation type="journal article" date="2021" name="IMA Fungus">
        <title>Genomic characterization of three marine fungi, including Emericellopsis atlantica sp. nov. with signatures of a generalist lifestyle and marine biomass degradation.</title>
        <authorList>
            <person name="Hagestad O.C."/>
            <person name="Hou L."/>
            <person name="Andersen J.H."/>
            <person name="Hansen E.H."/>
            <person name="Altermark B."/>
            <person name="Li C."/>
            <person name="Kuhnert E."/>
            <person name="Cox R.J."/>
            <person name="Crous P.W."/>
            <person name="Spatafora J.W."/>
            <person name="Lail K."/>
            <person name="Amirebrahimi M."/>
            <person name="Lipzen A."/>
            <person name="Pangilinan J."/>
            <person name="Andreopoulos W."/>
            <person name="Hayes R.D."/>
            <person name="Ng V."/>
            <person name="Grigoriev I.V."/>
            <person name="Jackson S.A."/>
            <person name="Sutton T.D.S."/>
            <person name="Dobson A.D.W."/>
            <person name="Rama T."/>
        </authorList>
    </citation>
    <scope>NUCLEOTIDE SEQUENCE</scope>
    <source>
        <strain evidence="2">TS7</strain>
    </source>
</reference>
<feature type="compositionally biased region" description="Basic residues" evidence="1">
    <location>
        <begin position="91"/>
        <end position="105"/>
    </location>
</feature>
<sequence>MNDLPLRTKRESSPESQIKTESLNDLFASERVFNNIPVFGAETAGSSTAAPAANTQSSTVAIERQPAQQMNRSILKSRTPGPGEPGPSAKNQRRPPRPHGPRHRVSFAPGTQGGRFQPARASKAGFDYHAQMAQKTPKSRRKPLLAPTKPDGMKMMDFVRGKKNRKLDDLASRAARQTADAEGIASDATMGRMKELGVKKEEED</sequence>
<accession>A0A9P8CRF5</accession>
<feature type="non-terminal residue" evidence="2">
    <location>
        <position position="204"/>
    </location>
</feature>
<feature type="region of interest" description="Disordered" evidence="1">
    <location>
        <begin position="44"/>
        <end position="204"/>
    </location>
</feature>